<evidence type="ECO:0000256" key="8">
    <source>
        <dbReference type="ARBA" id="ARBA00023136"/>
    </source>
</evidence>
<evidence type="ECO:0000256" key="11">
    <source>
        <dbReference type="RuleBase" id="RU000679"/>
    </source>
</evidence>
<evidence type="ECO:0000256" key="6">
    <source>
        <dbReference type="ARBA" id="ARBA00023053"/>
    </source>
</evidence>
<evidence type="ECO:0000256" key="4">
    <source>
        <dbReference type="ARBA" id="ARBA00022692"/>
    </source>
</evidence>
<evidence type="ECO:0000256" key="3">
    <source>
        <dbReference type="ARBA" id="ARBA00022461"/>
    </source>
</evidence>
<name>A0A4E0S2A5_FASHE</name>
<organism evidence="13 14">
    <name type="scientific">Fasciola hepatica</name>
    <name type="common">Liver fluke</name>
    <dbReference type="NCBI Taxonomy" id="6192"/>
    <lineage>
        <taxon>Eukaryota</taxon>
        <taxon>Metazoa</taxon>
        <taxon>Spiralia</taxon>
        <taxon>Lophotrochozoa</taxon>
        <taxon>Platyhelminthes</taxon>
        <taxon>Trematoda</taxon>
        <taxon>Digenea</taxon>
        <taxon>Plagiorchiida</taxon>
        <taxon>Echinostomata</taxon>
        <taxon>Echinostomatoidea</taxon>
        <taxon>Fasciolidae</taxon>
        <taxon>Fasciola</taxon>
    </lineage>
</organism>
<keyword evidence="10 11" id="KW-0407">Ion channel</keyword>
<evidence type="ECO:0000256" key="7">
    <source>
        <dbReference type="ARBA" id="ARBA00023065"/>
    </source>
</evidence>
<dbReference type="InterPro" id="IPR001873">
    <property type="entry name" value="ENaC"/>
</dbReference>
<dbReference type="Proteomes" id="UP000230066">
    <property type="component" value="Unassembled WGS sequence"/>
</dbReference>
<evidence type="ECO:0000313" key="13">
    <source>
        <dbReference type="EMBL" id="THD25750.1"/>
    </source>
</evidence>
<keyword evidence="9 11" id="KW-0739">Sodium transport</keyword>
<evidence type="ECO:0000256" key="1">
    <source>
        <dbReference type="ARBA" id="ARBA00004141"/>
    </source>
</evidence>
<keyword evidence="8 12" id="KW-0472">Membrane</keyword>
<dbReference type="Pfam" id="PF00858">
    <property type="entry name" value="ASC"/>
    <property type="match status" value="1"/>
</dbReference>
<evidence type="ECO:0000256" key="9">
    <source>
        <dbReference type="ARBA" id="ARBA00023201"/>
    </source>
</evidence>
<dbReference type="EMBL" id="JXXN02001005">
    <property type="protein sequence ID" value="THD25750.1"/>
    <property type="molecule type" value="Genomic_DNA"/>
</dbReference>
<gene>
    <name evidence="13" type="ORF">D915_003447</name>
</gene>
<accession>A0A4E0S2A5</accession>
<reference evidence="13" key="1">
    <citation type="submission" date="2019-03" db="EMBL/GenBank/DDBJ databases">
        <title>Improved annotation for the trematode Fasciola hepatica.</title>
        <authorList>
            <person name="Choi Y.-J."/>
            <person name="Martin J."/>
            <person name="Mitreva M."/>
        </authorList>
    </citation>
    <scope>NUCLEOTIDE SEQUENCE [LARGE SCALE GENOMIC DNA]</scope>
</reference>
<feature type="transmembrane region" description="Helical" evidence="12">
    <location>
        <begin position="85"/>
        <end position="105"/>
    </location>
</feature>
<dbReference type="GO" id="GO:0005886">
    <property type="term" value="C:plasma membrane"/>
    <property type="evidence" value="ECO:0007669"/>
    <property type="project" value="TreeGrafter"/>
</dbReference>
<dbReference type="GO" id="GO:0015280">
    <property type="term" value="F:ligand-gated sodium channel activity"/>
    <property type="evidence" value="ECO:0007669"/>
    <property type="project" value="TreeGrafter"/>
</dbReference>
<dbReference type="PANTHER" id="PTHR11690">
    <property type="entry name" value="AMILORIDE-SENSITIVE SODIUM CHANNEL-RELATED"/>
    <property type="match status" value="1"/>
</dbReference>
<keyword evidence="2 11" id="KW-0813">Transport</keyword>
<sequence length="642" mass="73291">MHANSVQYTPNKVQTQISQVDTLTSKYQSNETERISSHQPADLTSLPNPSVLPSLLTDEEQPKFLTGWVPVVKIFTTKNRAVRSLWAVFTVCMVIALVSSITVVVHRHLSYVTVIRLDERGPHDDLPPPAVTICLVEHELTNLKVAKLKQLGEHNWNIMRGTTKQCDENNVVTWNSQTDAVSRLYDHSAHMIVTLATDPVVCFTLNVLEQVPAPPNSICTTFETMPRFSKNASFWKVLRVHVSLTEANRTMLGRPSVIVHDQNSIPLNKLAHSINEFIVPGTGVSLFYNKELTKRLSTRTSQCDNRPVRIMDHDYKYDMVACQWRAVCQHYHSNCLCLCPLEMLRRHLDDRLWHVSNLSVPSITPIQTNCPARCHHNYPIALVNSTACPQACVAVTYKRINRFVDFFGNRGQFSLYLIQPEGLTEMIEEELYSLPKLFSEIGGLSSFCFGFSCILFFELFELAFWLRCTYRSQFASDLNEYLSHGIEMADTSADLMKAEEPREKTETNSEPQSAYSDVLHRNDIEDFDTTREDTSDQKLFSRQNALCRKQPQDYRLSSSPSSHKIVLNPIRVCRVDGTRLSQYPSDKNSPILGLKRFQKPQCVTNDRADWSTESLANHVIYVSIQLDRELFTLPLELNDEVR</sequence>
<dbReference type="AlphaFoldDB" id="A0A4E0S2A5"/>
<dbReference type="Gene3D" id="1.10.287.770">
    <property type="entry name" value="YojJ-like"/>
    <property type="match status" value="1"/>
</dbReference>
<evidence type="ECO:0000256" key="2">
    <source>
        <dbReference type="ARBA" id="ARBA00022448"/>
    </source>
</evidence>
<keyword evidence="14" id="KW-1185">Reference proteome</keyword>
<keyword evidence="7 11" id="KW-0406">Ion transport</keyword>
<keyword evidence="6" id="KW-0915">Sodium</keyword>
<evidence type="ECO:0000256" key="5">
    <source>
        <dbReference type="ARBA" id="ARBA00022989"/>
    </source>
</evidence>
<protein>
    <submittedName>
        <fullName evidence="13">Amiloride-sensitive sodium channel</fullName>
    </submittedName>
</protein>
<proteinExistence type="inferred from homology"/>
<comment type="caution">
    <text evidence="13">The sequence shown here is derived from an EMBL/GenBank/DDBJ whole genome shotgun (WGS) entry which is preliminary data.</text>
</comment>
<evidence type="ECO:0000256" key="12">
    <source>
        <dbReference type="SAM" id="Phobius"/>
    </source>
</evidence>
<evidence type="ECO:0000313" key="14">
    <source>
        <dbReference type="Proteomes" id="UP000230066"/>
    </source>
</evidence>
<evidence type="ECO:0000256" key="10">
    <source>
        <dbReference type="ARBA" id="ARBA00023303"/>
    </source>
</evidence>
<comment type="similarity">
    <text evidence="11">Belongs to the amiloride-sensitive sodium channel (TC 1.A.6) family.</text>
</comment>
<comment type="subcellular location">
    <subcellularLocation>
        <location evidence="1">Membrane</location>
        <topology evidence="1">Multi-pass membrane protein</topology>
    </subcellularLocation>
</comment>
<keyword evidence="5 12" id="KW-1133">Transmembrane helix</keyword>
<keyword evidence="3 11" id="KW-0894">Sodium channel</keyword>
<keyword evidence="4 11" id="KW-0812">Transmembrane</keyword>